<feature type="domain" description="H15" evidence="9">
    <location>
        <begin position="112"/>
        <end position="188"/>
    </location>
</feature>
<evidence type="ECO:0000256" key="6">
    <source>
        <dbReference type="ARBA" id="ARBA00023242"/>
    </source>
</evidence>
<dbReference type="InterPro" id="IPR005818">
    <property type="entry name" value="Histone_H1/H5_H15"/>
</dbReference>
<feature type="compositionally biased region" description="Polar residues" evidence="8">
    <location>
        <begin position="8"/>
        <end position="17"/>
    </location>
</feature>
<keyword evidence="3 7" id="KW-0158">Chromosome</keyword>
<dbReference type="Pfam" id="PF00538">
    <property type="entry name" value="Linker_histone"/>
    <property type="match status" value="1"/>
</dbReference>
<evidence type="ECO:0000313" key="11">
    <source>
        <dbReference type="Proteomes" id="UP001196413"/>
    </source>
</evidence>
<organism evidence="10 11">
    <name type="scientific">Parelaphostrongylus tenuis</name>
    <name type="common">Meningeal worm</name>
    <dbReference type="NCBI Taxonomy" id="148309"/>
    <lineage>
        <taxon>Eukaryota</taxon>
        <taxon>Metazoa</taxon>
        <taxon>Ecdysozoa</taxon>
        <taxon>Nematoda</taxon>
        <taxon>Chromadorea</taxon>
        <taxon>Rhabditida</taxon>
        <taxon>Rhabditina</taxon>
        <taxon>Rhabditomorpha</taxon>
        <taxon>Strongyloidea</taxon>
        <taxon>Metastrongylidae</taxon>
        <taxon>Parelaphostrongylus</taxon>
    </lineage>
</organism>
<evidence type="ECO:0000256" key="5">
    <source>
        <dbReference type="ARBA" id="ARBA00023125"/>
    </source>
</evidence>
<dbReference type="PANTHER" id="PTHR11467:SF36">
    <property type="entry name" value="HISTONE 24-RELATED"/>
    <property type="match status" value="1"/>
</dbReference>
<feature type="region of interest" description="Disordered" evidence="8">
    <location>
        <begin position="189"/>
        <end position="211"/>
    </location>
</feature>
<keyword evidence="5 7" id="KW-0238">DNA-binding</keyword>
<dbReference type="Proteomes" id="UP001196413">
    <property type="component" value="Unassembled WGS sequence"/>
</dbReference>
<dbReference type="InterPro" id="IPR036397">
    <property type="entry name" value="RNaseH_sf"/>
</dbReference>
<dbReference type="FunFam" id="1.10.10.10:FF:000140">
    <property type="entry name" value="Histone H1.0"/>
    <property type="match status" value="1"/>
</dbReference>
<keyword evidence="6 7" id="KW-0539">Nucleus</keyword>
<dbReference type="GO" id="GO:0000786">
    <property type="term" value="C:nucleosome"/>
    <property type="evidence" value="ECO:0007669"/>
    <property type="project" value="InterPro"/>
</dbReference>
<protein>
    <submittedName>
        <fullName evidence="10">Histone H1.0</fullName>
    </submittedName>
</protein>
<comment type="subcellular location">
    <subcellularLocation>
        <location evidence="2">Chromosome</location>
    </subcellularLocation>
    <subcellularLocation>
        <location evidence="1 7">Nucleus</location>
    </subcellularLocation>
</comment>
<sequence length="298" mass="32438">MIEADPASGTTSQSSGTEDIKVFACRPDMFEDAPAPGSMSPSSATEDIKAFATTSPSSAAEDIKVFASCPDMLGADPASGTTSPSSATEDIKYSIGNAIKVEGEKKRRTSPRHPVYFEMIRSAIRALNDRRGASRQAILKYIAQKYKVPDNDRLINNRIRTALNRGLKNGLFKQATGSGAAGRIRLAEEPSREPALDVGKEPRVKSTKSKPKETADEYMYAELYCEQLNRVYDALKGMYSTQDEAKPLIAVKTEENFDELDEVEHKPQLAYSPDATPSDHGSVPLSGTLPECKPEPDI</sequence>
<dbReference type="SMART" id="SM00526">
    <property type="entry name" value="H15"/>
    <property type="match status" value="1"/>
</dbReference>
<evidence type="ECO:0000256" key="8">
    <source>
        <dbReference type="SAM" id="MobiDB-lite"/>
    </source>
</evidence>
<dbReference type="SUPFAM" id="SSF46785">
    <property type="entry name" value="Winged helix' DNA-binding domain"/>
    <property type="match status" value="1"/>
</dbReference>
<dbReference type="GO" id="GO:0031492">
    <property type="term" value="F:nucleosomal DNA binding"/>
    <property type="evidence" value="ECO:0007669"/>
    <property type="project" value="TreeGrafter"/>
</dbReference>
<dbReference type="PRINTS" id="PR00624">
    <property type="entry name" value="HISTONEH5"/>
</dbReference>
<dbReference type="InterPro" id="IPR036388">
    <property type="entry name" value="WH-like_DNA-bd_sf"/>
</dbReference>
<dbReference type="CDD" id="cd00073">
    <property type="entry name" value="H15"/>
    <property type="match status" value="1"/>
</dbReference>
<dbReference type="EMBL" id="JAHQIW010002308">
    <property type="protein sequence ID" value="KAJ1355023.1"/>
    <property type="molecule type" value="Genomic_DNA"/>
</dbReference>
<dbReference type="InterPro" id="IPR005819">
    <property type="entry name" value="H1/H5"/>
</dbReference>
<dbReference type="PROSITE" id="PS51504">
    <property type="entry name" value="H15"/>
    <property type="match status" value="1"/>
</dbReference>
<dbReference type="GO" id="GO:0005634">
    <property type="term" value="C:nucleus"/>
    <property type="evidence" value="ECO:0007669"/>
    <property type="project" value="UniProtKB-SubCell"/>
</dbReference>
<dbReference type="GO" id="GO:0006334">
    <property type="term" value="P:nucleosome assembly"/>
    <property type="evidence" value="ECO:0007669"/>
    <property type="project" value="InterPro"/>
</dbReference>
<dbReference type="GO" id="GO:0003690">
    <property type="term" value="F:double-stranded DNA binding"/>
    <property type="evidence" value="ECO:0007669"/>
    <property type="project" value="TreeGrafter"/>
</dbReference>
<reference evidence="10" key="1">
    <citation type="submission" date="2021-06" db="EMBL/GenBank/DDBJ databases">
        <title>Parelaphostrongylus tenuis whole genome reference sequence.</title>
        <authorList>
            <person name="Garwood T.J."/>
            <person name="Larsen P.A."/>
            <person name="Fountain-Jones N.M."/>
            <person name="Garbe J.R."/>
            <person name="Macchietto M.G."/>
            <person name="Kania S.A."/>
            <person name="Gerhold R.W."/>
            <person name="Richards J.E."/>
            <person name="Wolf T.M."/>
        </authorList>
    </citation>
    <scope>NUCLEOTIDE SEQUENCE</scope>
    <source>
        <strain evidence="10">MNPRO001-30</strain>
        <tissue evidence="10">Meninges</tissue>
    </source>
</reference>
<evidence type="ECO:0000256" key="3">
    <source>
        <dbReference type="ARBA" id="ARBA00022454"/>
    </source>
</evidence>
<keyword evidence="11" id="KW-1185">Reference proteome</keyword>
<evidence type="ECO:0000256" key="4">
    <source>
        <dbReference type="ARBA" id="ARBA00022990"/>
    </source>
</evidence>
<dbReference type="InterPro" id="IPR036390">
    <property type="entry name" value="WH_DNA-bd_sf"/>
</dbReference>
<dbReference type="GO" id="GO:0030527">
    <property type="term" value="F:structural constituent of chromatin"/>
    <property type="evidence" value="ECO:0007669"/>
    <property type="project" value="InterPro"/>
</dbReference>
<evidence type="ECO:0000256" key="7">
    <source>
        <dbReference type="RuleBase" id="RU003894"/>
    </source>
</evidence>
<evidence type="ECO:0000256" key="1">
    <source>
        <dbReference type="ARBA" id="ARBA00004123"/>
    </source>
</evidence>
<evidence type="ECO:0000259" key="9">
    <source>
        <dbReference type="PROSITE" id="PS51504"/>
    </source>
</evidence>
<dbReference type="GO" id="GO:0030261">
    <property type="term" value="P:chromosome condensation"/>
    <property type="evidence" value="ECO:0007669"/>
    <property type="project" value="TreeGrafter"/>
</dbReference>
<comment type="caution">
    <text evidence="10">The sequence shown here is derived from an EMBL/GenBank/DDBJ whole genome shotgun (WGS) entry which is preliminary data.</text>
</comment>
<comment type="similarity">
    <text evidence="7">Belongs to the histone H1/H5 family.</text>
</comment>
<evidence type="ECO:0000313" key="10">
    <source>
        <dbReference type="EMBL" id="KAJ1355023.1"/>
    </source>
</evidence>
<dbReference type="PANTHER" id="PTHR11467">
    <property type="entry name" value="HISTONE H1"/>
    <property type="match status" value="1"/>
</dbReference>
<accession>A0AAD5MF10</accession>
<evidence type="ECO:0000256" key="2">
    <source>
        <dbReference type="ARBA" id="ARBA00004286"/>
    </source>
</evidence>
<keyword evidence="4" id="KW-0007">Acetylation</keyword>
<dbReference type="GO" id="GO:0045910">
    <property type="term" value="P:negative regulation of DNA recombination"/>
    <property type="evidence" value="ECO:0007669"/>
    <property type="project" value="TreeGrafter"/>
</dbReference>
<dbReference type="Gene3D" id="3.30.420.10">
    <property type="entry name" value="Ribonuclease H-like superfamily/Ribonuclease H"/>
    <property type="match status" value="1"/>
</dbReference>
<dbReference type="Gene3D" id="1.10.10.10">
    <property type="entry name" value="Winged helix-like DNA-binding domain superfamily/Winged helix DNA-binding domain"/>
    <property type="match status" value="1"/>
</dbReference>
<feature type="region of interest" description="Disordered" evidence="8">
    <location>
        <begin position="258"/>
        <end position="298"/>
    </location>
</feature>
<gene>
    <name evidence="10" type="primary">H1F0</name>
    <name evidence="10" type="ORF">KIN20_012137</name>
</gene>
<dbReference type="AlphaFoldDB" id="A0AAD5MF10"/>
<proteinExistence type="inferred from homology"/>
<feature type="region of interest" description="Disordered" evidence="8">
    <location>
        <begin position="1"/>
        <end position="21"/>
    </location>
</feature>
<name>A0AAD5MF10_PARTN</name>